<evidence type="ECO:0000256" key="1">
    <source>
        <dbReference type="SAM" id="SignalP"/>
    </source>
</evidence>
<keyword evidence="3" id="KW-1185">Reference proteome</keyword>
<reference evidence="3" key="1">
    <citation type="journal article" date="2019" name="Int. J. Syst. Evol. Microbiol.">
        <title>The Global Catalogue of Microorganisms (GCM) 10K type strain sequencing project: providing services to taxonomists for standard genome sequencing and annotation.</title>
        <authorList>
            <consortium name="The Broad Institute Genomics Platform"/>
            <consortium name="The Broad Institute Genome Sequencing Center for Infectious Disease"/>
            <person name="Wu L."/>
            <person name="Ma J."/>
        </authorList>
    </citation>
    <scope>NUCLEOTIDE SEQUENCE [LARGE SCALE GENOMIC DNA]</scope>
    <source>
        <strain evidence="3">NBRC 109341</strain>
    </source>
</reference>
<evidence type="ECO:0000313" key="3">
    <source>
        <dbReference type="Proteomes" id="UP001156903"/>
    </source>
</evidence>
<evidence type="ECO:0008006" key="4">
    <source>
        <dbReference type="Google" id="ProtNLM"/>
    </source>
</evidence>
<evidence type="ECO:0000313" key="2">
    <source>
        <dbReference type="EMBL" id="GLS16548.1"/>
    </source>
</evidence>
<sequence>MSIQHVFARGLAALGLLWALAACASGPQLVSHAFNFNGWNDGWAEQAELLAYSYGDRYTMTKRQAKDGDFLGYQMGVNGPMPVGEFLSVKWRLKATGEVFEQRVDLRQRLPRDMTDHELTFVIDGPQLYVYVVTPQLQPPETKQRTHRTWLSRYNQAYEIFPNAPSR</sequence>
<keyword evidence="1" id="KW-0732">Signal</keyword>
<dbReference type="Proteomes" id="UP001156903">
    <property type="component" value="Unassembled WGS sequence"/>
</dbReference>
<comment type="caution">
    <text evidence="2">The sequence shown here is derived from an EMBL/GenBank/DDBJ whole genome shotgun (WGS) entry which is preliminary data.</text>
</comment>
<accession>A0ABQ6C854</accession>
<name>A0ABQ6C854_9BURK</name>
<dbReference type="RefSeq" id="WP_284309264.1">
    <property type="nucleotide sequence ID" value="NZ_BSPB01000064.1"/>
</dbReference>
<organism evidence="2 3">
    <name type="scientific">Hydrogenophaga electricum</name>
    <dbReference type="NCBI Taxonomy" id="1230953"/>
    <lineage>
        <taxon>Bacteria</taxon>
        <taxon>Pseudomonadati</taxon>
        <taxon>Pseudomonadota</taxon>
        <taxon>Betaproteobacteria</taxon>
        <taxon>Burkholderiales</taxon>
        <taxon>Comamonadaceae</taxon>
        <taxon>Hydrogenophaga</taxon>
    </lineage>
</organism>
<protein>
    <recommendedName>
        <fullName evidence="4">DUF3304 domain-containing protein</fullName>
    </recommendedName>
</protein>
<feature type="signal peptide" evidence="1">
    <location>
        <begin position="1"/>
        <end position="24"/>
    </location>
</feature>
<dbReference type="EMBL" id="BSPB01000064">
    <property type="protein sequence ID" value="GLS16548.1"/>
    <property type="molecule type" value="Genomic_DNA"/>
</dbReference>
<gene>
    <name evidence="2" type="ORF">GCM10007935_39900</name>
</gene>
<feature type="chain" id="PRO_5046614252" description="DUF3304 domain-containing protein" evidence="1">
    <location>
        <begin position="25"/>
        <end position="167"/>
    </location>
</feature>
<proteinExistence type="predicted"/>